<dbReference type="Gene3D" id="1.10.510.10">
    <property type="entry name" value="Transferase(Phosphotransferase) domain 1"/>
    <property type="match status" value="2"/>
</dbReference>
<dbReference type="InterPro" id="IPR051837">
    <property type="entry name" value="SortingNexin/PXDomain-PKLike"/>
</dbReference>
<dbReference type="SUPFAM" id="SSF56112">
    <property type="entry name" value="Protein kinase-like (PK-like)"/>
    <property type="match status" value="1"/>
</dbReference>
<protein>
    <submittedName>
        <fullName evidence="6">Putative px domain-containing protein</fullName>
    </submittedName>
</protein>
<dbReference type="EMBL" id="GEFM01007002">
    <property type="protein sequence ID" value="JAP68794.1"/>
    <property type="molecule type" value="mRNA"/>
</dbReference>
<dbReference type="Pfam" id="PF07714">
    <property type="entry name" value="PK_Tyr_Ser-Thr"/>
    <property type="match status" value="1"/>
</dbReference>
<dbReference type="SMART" id="SM00220">
    <property type="entry name" value="S_TKc"/>
    <property type="match status" value="1"/>
</dbReference>
<evidence type="ECO:0000256" key="1">
    <source>
        <dbReference type="ARBA" id="ARBA00004496"/>
    </source>
</evidence>
<dbReference type="PROSITE" id="PS50195">
    <property type="entry name" value="PX"/>
    <property type="match status" value="1"/>
</dbReference>
<dbReference type="AlphaFoldDB" id="A0A131XMU0"/>
<sequence length="575" mass="63139">MAMFEERRSNKIGLDDTHPLSCVIESFENVQGHTCYTLRVQRGLLAEAAWTVQRRYSDFDALHGQLLISGLELPLPPKKLFNKLSREFIAERQQKLQEYLDQVLAVPLLAQCLAVKRFLDPTNYNQNFCEAALQHVSMLFRSEDHWEVVEPLPDMGWRVRKQYFLVRRKDEPKEKPRLLSWVPLGPDFYLNSKDLQSALKLLASIQHPHVWPLSLGCVNESGAAMIRDFCSEGSLRDALCQARPRDSHLRKYCTPKEVRALPPPAVAKLGKQVLQVLLALHQHGFCHGHLHLGNVVLRGDGCALLELENQLLGLPSRLRPFLVSLKKIRTAEAVDVYSFGHMVYEMAFGRPCATPTCDNFPNSSSPEMRSVLEALLSTEACKNGVPSIADLLMHPFFQGAPVTNSGSAKLGLKVPALLKDALKAARLQTERRLQEDQKQVRHQAKVSKAQARLALDEDRRRKAALELRKAGADRNDVSYPRSPAPPPAPPAGSNVASKPEVPAGAASPPPPPPPPPPPAPAPLSPSSPPPPPPPPGPPVAAGGTADRSALLSSITGFNKSALKKATTKDSSGPKL</sequence>
<dbReference type="SMART" id="SM00312">
    <property type="entry name" value="PX"/>
    <property type="match status" value="1"/>
</dbReference>
<feature type="domain" description="PX" evidence="5">
    <location>
        <begin position="14"/>
        <end position="126"/>
    </location>
</feature>
<feature type="domain" description="Protein kinase" evidence="4">
    <location>
        <begin position="122"/>
        <end position="417"/>
    </location>
</feature>
<feature type="compositionally biased region" description="Basic and acidic residues" evidence="3">
    <location>
        <begin position="454"/>
        <end position="476"/>
    </location>
</feature>
<dbReference type="GO" id="GO:0004672">
    <property type="term" value="F:protein kinase activity"/>
    <property type="evidence" value="ECO:0007669"/>
    <property type="project" value="InterPro"/>
</dbReference>
<dbReference type="GO" id="GO:0035091">
    <property type="term" value="F:phosphatidylinositol binding"/>
    <property type="evidence" value="ECO:0007669"/>
    <property type="project" value="InterPro"/>
</dbReference>
<dbReference type="GO" id="GO:0005886">
    <property type="term" value="C:plasma membrane"/>
    <property type="evidence" value="ECO:0007669"/>
    <property type="project" value="TreeGrafter"/>
</dbReference>
<dbReference type="PANTHER" id="PTHR22999">
    <property type="entry name" value="PX SERINE/THREONINE KINASE PXK"/>
    <property type="match status" value="1"/>
</dbReference>
<organism evidence="6">
    <name type="scientific">Ixodes ricinus</name>
    <name type="common">Common tick</name>
    <name type="synonym">Acarus ricinus</name>
    <dbReference type="NCBI Taxonomy" id="34613"/>
    <lineage>
        <taxon>Eukaryota</taxon>
        <taxon>Metazoa</taxon>
        <taxon>Ecdysozoa</taxon>
        <taxon>Arthropoda</taxon>
        <taxon>Chelicerata</taxon>
        <taxon>Arachnida</taxon>
        <taxon>Acari</taxon>
        <taxon>Parasitiformes</taxon>
        <taxon>Ixodida</taxon>
        <taxon>Ixodoidea</taxon>
        <taxon>Ixodidae</taxon>
        <taxon>Ixodinae</taxon>
        <taxon>Ixodes</taxon>
    </lineage>
</organism>
<dbReference type="GO" id="GO:0005524">
    <property type="term" value="F:ATP binding"/>
    <property type="evidence" value="ECO:0007669"/>
    <property type="project" value="InterPro"/>
</dbReference>
<dbReference type="Gene3D" id="3.30.1520.10">
    <property type="entry name" value="Phox-like domain"/>
    <property type="match status" value="1"/>
</dbReference>
<dbReference type="GO" id="GO:0005770">
    <property type="term" value="C:late endosome"/>
    <property type="evidence" value="ECO:0007669"/>
    <property type="project" value="TreeGrafter"/>
</dbReference>
<proteinExistence type="evidence at transcript level"/>
<evidence type="ECO:0000313" key="6">
    <source>
        <dbReference type="EMBL" id="JAP68794.1"/>
    </source>
</evidence>
<comment type="subcellular location">
    <subcellularLocation>
        <location evidence="1">Cytoplasm</location>
    </subcellularLocation>
</comment>
<keyword evidence="2" id="KW-0963">Cytoplasm</keyword>
<dbReference type="InterPro" id="IPR003124">
    <property type="entry name" value="WH2_dom"/>
</dbReference>
<dbReference type="GO" id="GO:0006622">
    <property type="term" value="P:protein targeting to lysosome"/>
    <property type="evidence" value="ECO:0007669"/>
    <property type="project" value="TreeGrafter"/>
</dbReference>
<feature type="region of interest" description="Disordered" evidence="3">
    <location>
        <begin position="433"/>
        <end position="575"/>
    </location>
</feature>
<dbReference type="SUPFAM" id="SSF64268">
    <property type="entry name" value="PX domain"/>
    <property type="match status" value="1"/>
</dbReference>
<dbReference type="PANTHER" id="PTHR22999:SF40">
    <property type="entry name" value="PX DOMAIN-CONTAINING PROTEIN KINASE-LIKE PROTEIN"/>
    <property type="match status" value="1"/>
</dbReference>
<reference evidence="6" key="1">
    <citation type="submission" date="2016-02" db="EMBL/GenBank/DDBJ databases">
        <title>RNAseq analyses of the midgut from blood- or serum-fed Ixodes ricinus ticks.</title>
        <authorList>
            <person name="Perner J."/>
            <person name="Provaznik J."/>
            <person name="Schrenkova J."/>
            <person name="Urbanova V."/>
            <person name="Ribeiro J.M."/>
            <person name="Kopacek P."/>
        </authorList>
    </citation>
    <scope>NUCLEOTIDE SEQUENCE</scope>
    <source>
        <tissue evidence="6">Gut</tissue>
    </source>
</reference>
<evidence type="ECO:0000259" key="5">
    <source>
        <dbReference type="PROSITE" id="PS50195"/>
    </source>
</evidence>
<dbReference type="GO" id="GO:0043271">
    <property type="term" value="P:negative regulation of monoatomic ion transport"/>
    <property type="evidence" value="ECO:0007669"/>
    <property type="project" value="TreeGrafter"/>
</dbReference>
<evidence type="ECO:0000256" key="3">
    <source>
        <dbReference type="SAM" id="MobiDB-lite"/>
    </source>
</evidence>
<name>A0A131XMU0_IXORI</name>
<accession>A0A131XMU0</accession>
<dbReference type="CDD" id="cd22062">
    <property type="entry name" value="WH2_DdVASP-like"/>
    <property type="match status" value="1"/>
</dbReference>
<dbReference type="Pfam" id="PF02205">
    <property type="entry name" value="WH2"/>
    <property type="match status" value="1"/>
</dbReference>
<dbReference type="Pfam" id="PF00787">
    <property type="entry name" value="PX"/>
    <property type="match status" value="1"/>
</dbReference>
<dbReference type="InterPro" id="IPR000719">
    <property type="entry name" value="Prot_kinase_dom"/>
</dbReference>
<dbReference type="InterPro" id="IPR001683">
    <property type="entry name" value="PX_dom"/>
</dbReference>
<dbReference type="GO" id="GO:0045022">
    <property type="term" value="P:early endosome to late endosome transport"/>
    <property type="evidence" value="ECO:0007669"/>
    <property type="project" value="TreeGrafter"/>
</dbReference>
<dbReference type="PROSITE" id="PS50011">
    <property type="entry name" value="PROTEIN_KINASE_DOM"/>
    <property type="match status" value="1"/>
</dbReference>
<dbReference type="FunFam" id="3.30.1520.10:FF:000010">
    <property type="entry name" value="PX domain-containing protein kinase-like protein isoform X6"/>
    <property type="match status" value="1"/>
</dbReference>
<dbReference type="GO" id="GO:0008333">
    <property type="term" value="P:endosome to lysosome transport"/>
    <property type="evidence" value="ECO:0007669"/>
    <property type="project" value="TreeGrafter"/>
</dbReference>
<dbReference type="GO" id="GO:0003779">
    <property type="term" value="F:actin binding"/>
    <property type="evidence" value="ECO:0007669"/>
    <property type="project" value="InterPro"/>
</dbReference>
<feature type="compositionally biased region" description="Pro residues" evidence="3">
    <location>
        <begin position="507"/>
        <end position="538"/>
    </location>
</feature>
<dbReference type="InterPro" id="IPR001245">
    <property type="entry name" value="Ser-Thr/Tyr_kinase_cat_dom"/>
</dbReference>
<evidence type="ECO:0000256" key="2">
    <source>
        <dbReference type="ARBA" id="ARBA00022490"/>
    </source>
</evidence>
<dbReference type="InterPro" id="IPR036871">
    <property type="entry name" value="PX_dom_sf"/>
</dbReference>
<dbReference type="GO" id="GO:0005769">
    <property type="term" value="C:early endosome"/>
    <property type="evidence" value="ECO:0007669"/>
    <property type="project" value="TreeGrafter"/>
</dbReference>
<dbReference type="InterPro" id="IPR011009">
    <property type="entry name" value="Kinase-like_dom_sf"/>
</dbReference>
<evidence type="ECO:0000259" key="4">
    <source>
        <dbReference type="PROSITE" id="PS50011"/>
    </source>
</evidence>